<proteinExistence type="predicted"/>
<feature type="compositionally biased region" description="Basic and acidic residues" evidence="1">
    <location>
        <begin position="39"/>
        <end position="55"/>
    </location>
</feature>
<dbReference type="Proteomes" id="UP000481153">
    <property type="component" value="Unassembled WGS sequence"/>
</dbReference>
<dbReference type="VEuPathDB" id="FungiDB:AeMF1_009550"/>
<comment type="caution">
    <text evidence="2">The sequence shown here is derived from an EMBL/GenBank/DDBJ whole genome shotgun (WGS) entry which is preliminary data.</text>
</comment>
<gene>
    <name evidence="2" type="ORF">Ae201684_009411</name>
</gene>
<keyword evidence="3" id="KW-1185">Reference proteome</keyword>
<reference evidence="2 3" key="1">
    <citation type="submission" date="2019-07" db="EMBL/GenBank/DDBJ databases">
        <title>Genomics analysis of Aphanomyces spp. identifies a new class of oomycete effector associated with host adaptation.</title>
        <authorList>
            <person name="Gaulin E."/>
        </authorList>
    </citation>
    <scope>NUCLEOTIDE SEQUENCE [LARGE SCALE GENOMIC DNA]</scope>
    <source>
        <strain evidence="2 3">ATCC 201684</strain>
    </source>
</reference>
<sequence>MALRSFSKNTLQDNWYEERASSLRGVLPFDGQTSYATTNDKDFTNPSELHKKNDTFKPQNHNGCHLIRRDNLDQATKSRPLRDRPDHGFGAPLPTPDVNANNRYLQTTNHVAFGTPDNSAPVINNQQGPAGGAGGVRVERGKAASGEVIKVHADPQKDTHAQRSWMYTKDPIFDAKRDSSRSNNAQITVAKPAHFRRQATSITTVDQKKNGIFVDD</sequence>
<name>A0A6G0X203_9STRA</name>
<evidence type="ECO:0000256" key="1">
    <source>
        <dbReference type="SAM" id="MobiDB-lite"/>
    </source>
</evidence>
<organism evidence="2 3">
    <name type="scientific">Aphanomyces euteiches</name>
    <dbReference type="NCBI Taxonomy" id="100861"/>
    <lineage>
        <taxon>Eukaryota</taxon>
        <taxon>Sar</taxon>
        <taxon>Stramenopiles</taxon>
        <taxon>Oomycota</taxon>
        <taxon>Saprolegniomycetes</taxon>
        <taxon>Saprolegniales</taxon>
        <taxon>Verrucalvaceae</taxon>
        <taxon>Aphanomyces</taxon>
    </lineage>
</organism>
<dbReference type="AlphaFoldDB" id="A0A6G0X203"/>
<evidence type="ECO:0000313" key="2">
    <source>
        <dbReference type="EMBL" id="KAF0733851.1"/>
    </source>
</evidence>
<accession>A0A6G0X203</accession>
<feature type="region of interest" description="Disordered" evidence="1">
    <location>
        <begin position="37"/>
        <end position="99"/>
    </location>
</feature>
<protein>
    <submittedName>
        <fullName evidence="2">Uncharacterized protein</fullName>
    </submittedName>
</protein>
<dbReference type="EMBL" id="VJMJ01000119">
    <property type="protein sequence ID" value="KAF0733851.1"/>
    <property type="molecule type" value="Genomic_DNA"/>
</dbReference>
<evidence type="ECO:0000313" key="3">
    <source>
        <dbReference type="Proteomes" id="UP000481153"/>
    </source>
</evidence>